<dbReference type="Proteomes" id="UP000661435">
    <property type="component" value="Unassembled WGS sequence"/>
</dbReference>
<dbReference type="InterPro" id="IPR001139">
    <property type="entry name" value="Glyco_hydro_30"/>
</dbReference>
<evidence type="ECO:0000256" key="3">
    <source>
        <dbReference type="ARBA" id="ARBA00022801"/>
    </source>
</evidence>
<dbReference type="EMBL" id="JACOPP010000004">
    <property type="protein sequence ID" value="MBC5732924.1"/>
    <property type="molecule type" value="Genomic_DNA"/>
</dbReference>
<reference evidence="7" key="1">
    <citation type="submission" date="2020-08" db="EMBL/GenBank/DDBJ databases">
        <title>Genome public.</title>
        <authorList>
            <person name="Liu C."/>
            <person name="Sun Q."/>
        </authorList>
    </citation>
    <scope>NUCLEOTIDE SEQUENCE</scope>
    <source>
        <strain evidence="7">NSJ-51</strain>
    </source>
</reference>
<dbReference type="GO" id="GO:0006680">
    <property type="term" value="P:glucosylceramide catabolic process"/>
    <property type="evidence" value="ECO:0007669"/>
    <property type="project" value="TreeGrafter"/>
</dbReference>
<dbReference type="PANTHER" id="PTHR11069">
    <property type="entry name" value="GLUCOSYLCERAMIDASE"/>
    <property type="match status" value="1"/>
</dbReference>
<evidence type="ECO:0000313" key="7">
    <source>
        <dbReference type="EMBL" id="MBC5732924.1"/>
    </source>
</evidence>
<organism evidence="7 8">
    <name type="scientific">Lawsonibacter hominis</name>
    <dbReference type="NCBI Taxonomy" id="2763053"/>
    <lineage>
        <taxon>Bacteria</taxon>
        <taxon>Bacillati</taxon>
        <taxon>Bacillota</taxon>
        <taxon>Clostridia</taxon>
        <taxon>Eubacteriales</taxon>
        <taxon>Oscillospiraceae</taxon>
        <taxon>Lawsonibacter</taxon>
    </lineage>
</organism>
<dbReference type="InterPro" id="IPR033452">
    <property type="entry name" value="GH30_C"/>
</dbReference>
<evidence type="ECO:0000256" key="1">
    <source>
        <dbReference type="ARBA" id="ARBA00005382"/>
    </source>
</evidence>
<dbReference type="Gene3D" id="2.60.40.1180">
    <property type="entry name" value="Golgi alpha-mannosidase II"/>
    <property type="match status" value="1"/>
</dbReference>
<feature type="domain" description="Glycosyl hydrolase family 30 TIM-barrel" evidence="5">
    <location>
        <begin position="46"/>
        <end position="377"/>
    </location>
</feature>
<dbReference type="GO" id="GO:0016020">
    <property type="term" value="C:membrane"/>
    <property type="evidence" value="ECO:0007669"/>
    <property type="project" value="GOC"/>
</dbReference>
<dbReference type="PRINTS" id="PR00843">
    <property type="entry name" value="GLHYDRLASE30"/>
</dbReference>
<dbReference type="SUPFAM" id="SSF51445">
    <property type="entry name" value="(Trans)glycosidases"/>
    <property type="match status" value="1"/>
</dbReference>
<dbReference type="RefSeq" id="WP_186906828.1">
    <property type="nucleotide sequence ID" value="NZ_JACOPP010000004.1"/>
</dbReference>
<comment type="similarity">
    <text evidence="1 4">Belongs to the glycosyl hydrolase 30 family.</text>
</comment>
<accession>A0A8J6JCY0</accession>
<dbReference type="Gene3D" id="3.20.20.80">
    <property type="entry name" value="Glycosidases"/>
    <property type="match status" value="1"/>
</dbReference>
<evidence type="ECO:0000259" key="5">
    <source>
        <dbReference type="Pfam" id="PF02055"/>
    </source>
</evidence>
<protein>
    <submittedName>
        <fullName evidence="7">Glucosylceramidase</fullName>
    </submittedName>
</protein>
<dbReference type="InterPro" id="IPR017853">
    <property type="entry name" value="GH"/>
</dbReference>
<dbReference type="InterPro" id="IPR033453">
    <property type="entry name" value="Glyco_hydro_30_TIM-barrel"/>
</dbReference>
<proteinExistence type="inferred from homology"/>
<keyword evidence="8" id="KW-1185">Reference proteome</keyword>
<dbReference type="AlphaFoldDB" id="A0A8J6JCY0"/>
<sequence length="447" mass="49742">MKIMTTSGGAAGRAAVCRTSFHPDAANREELILNLYPEERFQTFLGFGGAVTDSAAYVYSTLAPELRAEVVGACYGEEGLGYTLARSHIDSCDFSTEPYCADALEDDAALERFSLERPGKYIFPMLDDIVRACPGLKLMLSPWSPPAYMKDSAERTGGGKLRPEYCGRWARYMCRYALEYRRRGYGVFAMSVQNEPNAVQSWESCRYTPEEERDFLLGFLAPELRRQGLGNVVLTIWDHNKERLFDRVDAICSDPEANACAGAAGFHWYGGDHFDALRLVRRKYPDKLLMFTEGCIEYSKGSHGAQTANAERYAREILHSFNAGLNAFFDWNVLLDMSGGPNHKGNYCDAPIMADIVAGELKYNLSYSYIRHFSRYIRPGAVRIGTTCYDNDLGFCAAFNPDGSIAAVALNTSDEEKRGFVRLHGKLAEAVFPEHSISTLLIGGEEA</sequence>
<keyword evidence="2" id="KW-0732">Signal</keyword>
<evidence type="ECO:0000259" key="6">
    <source>
        <dbReference type="Pfam" id="PF17189"/>
    </source>
</evidence>
<dbReference type="GO" id="GO:0004348">
    <property type="term" value="F:glucosylceramidase activity"/>
    <property type="evidence" value="ECO:0007669"/>
    <property type="project" value="InterPro"/>
</dbReference>
<dbReference type="PANTHER" id="PTHR11069:SF23">
    <property type="entry name" value="LYSOSOMAL ACID GLUCOSYLCERAMIDASE"/>
    <property type="match status" value="1"/>
</dbReference>
<dbReference type="Pfam" id="PF17189">
    <property type="entry name" value="Glyco_hydro_30C"/>
    <property type="match status" value="1"/>
</dbReference>
<evidence type="ECO:0000256" key="2">
    <source>
        <dbReference type="ARBA" id="ARBA00022729"/>
    </source>
</evidence>
<feature type="domain" description="Glycosyl hydrolase family 30 beta sandwich" evidence="6">
    <location>
        <begin position="380"/>
        <end position="440"/>
    </location>
</feature>
<name>A0A8J6JCY0_9FIRM</name>
<keyword evidence="4" id="KW-0326">Glycosidase</keyword>
<evidence type="ECO:0000256" key="4">
    <source>
        <dbReference type="RuleBase" id="RU361188"/>
    </source>
</evidence>
<keyword evidence="3 4" id="KW-0378">Hydrolase</keyword>
<gene>
    <name evidence="7" type="ORF">H8S57_04180</name>
</gene>
<dbReference type="InterPro" id="IPR013780">
    <property type="entry name" value="Glyco_hydro_b"/>
</dbReference>
<comment type="caution">
    <text evidence="7">The sequence shown here is derived from an EMBL/GenBank/DDBJ whole genome shotgun (WGS) entry which is preliminary data.</text>
</comment>
<dbReference type="Pfam" id="PF02055">
    <property type="entry name" value="Glyco_hydro_30"/>
    <property type="match status" value="1"/>
</dbReference>
<evidence type="ECO:0000313" key="8">
    <source>
        <dbReference type="Proteomes" id="UP000661435"/>
    </source>
</evidence>